<dbReference type="EnsemblPlants" id="Ma07_t28600.1">
    <property type="protein sequence ID" value="Ma07_p28600.1"/>
    <property type="gene ID" value="Ma07_g28600"/>
</dbReference>
<protein>
    <submittedName>
        <fullName evidence="1">Uncharacterized protein</fullName>
    </submittedName>
</protein>
<dbReference type="InParanoid" id="A0A804K0Z3"/>
<name>A0A804K0Z3_MUSAM</name>
<reference evidence="1" key="1">
    <citation type="submission" date="2021-05" db="UniProtKB">
        <authorList>
            <consortium name="EnsemblPlants"/>
        </authorList>
    </citation>
    <scope>IDENTIFICATION</scope>
    <source>
        <strain evidence="1">subsp. malaccensis</strain>
    </source>
</reference>
<accession>A0A804K0Z3</accession>
<proteinExistence type="predicted"/>
<dbReference type="Gramene" id="Ma07_t28600.1">
    <property type="protein sequence ID" value="Ma07_p28600.1"/>
    <property type="gene ID" value="Ma07_g28600"/>
</dbReference>
<sequence length="37" mass="4142">MKSLLLRDSVKVIVNKGGVCIPFNFNEDFPSRGLVFT</sequence>
<organism evidence="1 2">
    <name type="scientific">Musa acuminata subsp. malaccensis</name>
    <name type="common">Wild banana</name>
    <name type="synonym">Musa malaccensis</name>
    <dbReference type="NCBI Taxonomy" id="214687"/>
    <lineage>
        <taxon>Eukaryota</taxon>
        <taxon>Viridiplantae</taxon>
        <taxon>Streptophyta</taxon>
        <taxon>Embryophyta</taxon>
        <taxon>Tracheophyta</taxon>
        <taxon>Spermatophyta</taxon>
        <taxon>Magnoliopsida</taxon>
        <taxon>Liliopsida</taxon>
        <taxon>Zingiberales</taxon>
        <taxon>Musaceae</taxon>
        <taxon>Musa</taxon>
    </lineage>
</organism>
<dbReference type="AlphaFoldDB" id="A0A804K0Z3"/>
<keyword evidence="2" id="KW-1185">Reference proteome</keyword>
<evidence type="ECO:0000313" key="2">
    <source>
        <dbReference type="Proteomes" id="UP000012960"/>
    </source>
</evidence>
<evidence type="ECO:0000313" key="1">
    <source>
        <dbReference type="EnsemblPlants" id="Ma07_p28600.1"/>
    </source>
</evidence>
<dbReference type="Proteomes" id="UP000012960">
    <property type="component" value="Unplaced"/>
</dbReference>